<evidence type="ECO:0000313" key="1">
    <source>
        <dbReference type="EMBL" id="VTR40064.1"/>
    </source>
</evidence>
<gene>
    <name evidence="1" type="ORF">NCTC11429_02279</name>
</gene>
<name>A0A4U9VAG8_9SPHI</name>
<organism evidence="1 2">
    <name type="scientific">Sphingobacterium thalpophilum</name>
    <dbReference type="NCBI Taxonomy" id="259"/>
    <lineage>
        <taxon>Bacteria</taxon>
        <taxon>Pseudomonadati</taxon>
        <taxon>Bacteroidota</taxon>
        <taxon>Sphingobacteriia</taxon>
        <taxon>Sphingobacteriales</taxon>
        <taxon>Sphingobacteriaceae</taxon>
        <taxon>Sphingobacterium</taxon>
    </lineage>
</organism>
<dbReference type="EMBL" id="LR590484">
    <property type="protein sequence ID" value="VTR40064.1"/>
    <property type="molecule type" value="Genomic_DNA"/>
</dbReference>
<dbReference type="Proteomes" id="UP000308196">
    <property type="component" value="Chromosome"/>
</dbReference>
<dbReference type="KEGG" id="stha:NCTC11429_02279"/>
<dbReference type="STRING" id="1123265.GCA_000686625_01143"/>
<sequence length="338" mass="40443">MKNMVKKKSIILIIPLHFQFYKELILSLQNAGFEVIFLFITDKPFKYASAFERLRSFIHKNILLQRNYKKQLIFDRENKTLLYQLDEIKKRVDYALIIRSDLLGIETLRHIKNKVNKMVGYQWDGLNRFPAVFDRINLFQKFFVFDEKDYLKYRRLYNNIELTTNFYLEIPPDTNVIVKPKSLCFVGSYLESRMPFIIELTEFLMQEGFDVNVKLLCTKDRTIGKYSDSGIEFIADPLTYKEMLCHVQHYEALLDFDNSAIHNGLSFRIFEALFYRKKIITNNLSIKNYDFYHPNNIFIWNGDNLLKLKEFLNIPLVEIDSSIIEKYSFRNWVKKVLD</sequence>
<reference evidence="1 2" key="1">
    <citation type="submission" date="2019-05" db="EMBL/GenBank/DDBJ databases">
        <authorList>
            <consortium name="Pathogen Informatics"/>
        </authorList>
    </citation>
    <scope>NUCLEOTIDE SEQUENCE [LARGE SCALE GENOMIC DNA]</scope>
    <source>
        <strain evidence="1 2">NCTC11429</strain>
    </source>
</reference>
<protein>
    <submittedName>
        <fullName evidence="1">Uncharacterized protein</fullName>
    </submittedName>
</protein>
<proteinExistence type="predicted"/>
<evidence type="ECO:0000313" key="2">
    <source>
        <dbReference type="Proteomes" id="UP000308196"/>
    </source>
</evidence>
<accession>A0A4U9VAG8</accession>
<dbReference type="AlphaFoldDB" id="A0A4U9VAG8"/>